<dbReference type="Gene3D" id="1.20.5.490">
    <property type="entry name" value="Single helix bin"/>
    <property type="match status" value="1"/>
</dbReference>
<feature type="domain" description="Nucleoporin Nup54 alpha-helical" evidence="4">
    <location>
        <begin position="190"/>
        <end position="324"/>
    </location>
</feature>
<organism evidence="5 6">
    <name type="scientific">Allomyces macrogynus (strain ATCC 38327)</name>
    <name type="common">Allomyces javanicus var. macrogynus</name>
    <dbReference type="NCBI Taxonomy" id="578462"/>
    <lineage>
        <taxon>Eukaryota</taxon>
        <taxon>Fungi</taxon>
        <taxon>Fungi incertae sedis</taxon>
        <taxon>Blastocladiomycota</taxon>
        <taxon>Blastocladiomycetes</taxon>
        <taxon>Blastocladiales</taxon>
        <taxon>Blastocladiaceae</taxon>
        <taxon>Allomyces</taxon>
    </lineage>
</organism>
<evidence type="ECO:0000313" key="6">
    <source>
        <dbReference type="Proteomes" id="UP000054350"/>
    </source>
</evidence>
<dbReference type="Proteomes" id="UP000054350">
    <property type="component" value="Unassembled WGS sequence"/>
</dbReference>
<dbReference type="AlphaFoldDB" id="A0A0L0S0W2"/>
<gene>
    <name evidence="5" type="ORF">AMAG_01830</name>
</gene>
<evidence type="ECO:0000313" key="5">
    <source>
        <dbReference type="EMBL" id="KNE55984.1"/>
    </source>
</evidence>
<keyword evidence="3" id="KW-0539">Nucleus</keyword>
<dbReference type="GO" id="GO:0006607">
    <property type="term" value="P:NLS-bearing protein import into nucleus"/>
    <property type="evidence" value="ECO:0007669"/>
    <property type="project" value="TreeGrafter"/>
</dbReference>
<dbReference type="GO" id="GO:0044613">
    <property type="term" value="C:nuclear pore central transport channel"/>
    <property type="evidence" value="ECO:0007669"/>
    <property type="project" value="TreeGrafter"/>
</dbReference>
<dbReference type="PANTHER" id="PTHR13000">
    <property type="entry name" value="NUCLEOPORIN P54"/>
    <property type="match status" value="1"/>
</dbReference>
<evidence type="ECO:0000256" key="3">
    <source>
        <dbReference type="ARBA" id="ARBA00023242"/>
    </source>
</evidence>
<comment type="subcellular location">
    <subcellularLocation>
        <location evidence="1">Nucleus</location>
    </subcellularLocation>
</comment>
<sequence>MAFSFGPSATGAPSGFGGFGATPAATTPAAAPAAPTPFAFGTPAAPAASTAAPATTGLFGAAPPAPPAPAPSAFGAFGKPATTATAPTGFSGFGTGLGASTAPSLGGFGGGAFGATAFGATAQQQQQQQQPAPLLVTPNYPQQTIPATPESTVASIRDAWDPNSPNCQFKHYFYNLVHPSEVKQYVRGERDDEKLWEHAVKNNPDPTCLVPALAVGFGDLQKRVNQQTEYLEKMKFRLGEIAITCDRLQQRHDVDNKLRLAEIKRKHQELAARVLVLMKQIHQLRSQGVPMSLDEDKLRGRLEELMGRLRKPGQYKSKVEALWRDVGSMGNVAMGEANGAVVADVEQLAGVLAEQQRGIGHVVEVLKTDQHDVELMAKHLKHEREGMYKDVGHK</sequence>
<dbReference type="Pfam" id="PF13874">
    <property type="entry name" value="Nup54"/>
    <property type="match status" value="1"/>
</dbReference>
<keyword evidence="6" id="KW-1185">Reference proteome</keyword>
<dbReference type="STRING" id="578462.A0A0L0S0W2"/>
<dbReference type="GO" id="GO:0006999">
    <property type="term" value="P:nuclear pore organization"/>
    <property type="evidence" value="ECO:0007669"/>
    <property type="project" value="TreeGrafter"/>
</dbReference>
<proteinExistence type="predicted"/>
<dbReference type="GO" id="GO:0017056">
    <property type="term" value="F:structural constituent of nuclear pore"/>
    <property type="evidence" value="ECO:0007669"/>
    <property type="project" value="TreeGrafter"/>
</dbReference>
<dbReference type="PANTHER" id="PTHR13000:SF0">
    <property type="entry name" value="NUCLEOPORIN P54"/>
    <property type="match status" value="1"/>
</dbReference>
<reference evidence="5 6" key="1">
    <citation type="submission" date="2009-11" db="EMBL/GenBank/DDBJ databases">
        <title>Annotation of Allomyces macrogynus ATCC 38327.</title>
        <authorList>
            <consortium name="The Broad Institute Genome Sequencing Platform"/>
            <person name="Russ C."/>
            <person name="Cuomo C."/>
            <person name="Burger G."/>
            <person name="Gray M.W."/>
            <person name="Holland P.W.H."/>
            <person name="King N."/>
            <person name="Lang F.B.F."/>
            <person name="Roger A.J."/>
            <person name="Ruiz-Trillo I."/>
            <person name="Young S.K."/>
            <person name="Zeng Q."/>
            <person name="Gargeya S."/>
            <person name="Fitzgerald M."/>
            <person name="Haas B."/>
            <person name="Abouelleil A."/>
            <person name="Alvarado L."/>
            <person name="Arachchi H.M."/>
            <person name="Berlin A."/>
            <person name="Chapman S.B."/>
            <person name="Gearin G."/>
            <person name="Goldberg J."/>
            <person name="Griggs A."/>
            <person name="Gujja S."/>
            <person name="Hansen M."/>
            <person name="Heiman D."/>
            <person name="Howarth C."/>
            <person name="Larimer J."/>
            <person name="Lui A."/>
            <person name="MacDonald P.J.P."/>
            <person name="McCowen C."/>
            <person name="Montmayeur A."/>
            <person name="Murphy C."/>
            <person name="Neiman D."/>
            <person name="Pearson M."/>
            <person name="Priest M."/>
            <person name="Roberts A."/>
            <person name="Saif S."/>
            <person name="Shea T."/>
            <person name="Sisk P."/>
            <person name="Stolte C."/>
            <person name="Sykes S."/>
            <person name="Wortman J."/>
            <person name="Nusbaum C."/>
            <person name="Birren B."/>
        </authorList>
    </citation>
    <scope>NUCLEOTIDE SEQUENCE [LARGE SCALE GENOMIC DNA]</scope>
    <source>
        <strain evidence="5 6">ATCC 38327</strain>
    </source>
</reference>
<accession>A0A0L0S0W2</accession>
<protein>
    <recommendedName>
        <fullName evidence="4">Nucleoporin Nup54 alpha-helical domain-containing protein</fullName>
    </recommendedName>
</protein>
<keyword evidence="2" id="KW-0813">Transport</keyword>
<evidence type="ECO:0000259" key="4">
    <source>
        <dbReference type="Pfam" id="PF13874"/>
    </source>
</evidence>
<dbReference type="GO" id="GO:0036228">
    <property type="term" value="P:protein localization to nuclear inner membrane"/>
    <property type="evidence" value="ECO:0007669"/>
    <property type="project" value="TreeGrafter"/>
</dbReference>
<dbReference type="EMBL" id="GG745329">
    <property type="protein sequence ID" value="KNE55984.1"/>
    <property type="molecule type" value="Genomic_DNA"/>
</dbReference>
<dbReference type="VEuPathDB" id="FungiDB:AMAG_01830"/>
<name>A0A0L0S0W2_ALLM3</name>
<dbReference type="InterPro" id="IPR024864">
    <property type="entry name" value="Nup54/Nup57/Nup44"/>
</dbReference>
<dbReference type="OrthoDB" id="6162375at2759"/>
<dbReference type="eggNOG" id="KOG3091">
    <property type="taxonomic scope" value="Eukaryota"/>
</dbReference>
<dbReference type="OMA" id="HELMNSW"/>
<evidence type="ECO:0000256" key="2">
    <source>
        <dbReference type="ARBA" id="ARBA00022448"/>
    </source>
</evidence>
<evidence type="ECO:0000256" key="1">
    <source>
        <dbReference type="ARBA" id="ARBA00004123"/>
    </source>
</evidence>
<reference evidence="6" key="2">
    <citation type="submission" date="2009-11" db="EMBL/GenBank/DDBJ databases">
        <title>The Genome Sequence of Allomyces macrogynus strain ATCC 38327.</title>
        <authorList>
            <consortium name="The Broad Institute Genome Sequencing Platform"/>
            <person name="Russ C."/>
            <person name="Cuomo C."/>
            <person name="Shea T."/>
            <person name="Young S.K."/>
            <person name="Zeng Q."/>
            <person name="Koehrsen M."/>
            <person name="Haas B."/>
            <person name="Borodovsky M."/>
            <person name="Guigo R."/>
            <person name="Alvarado L."/>
            <person name="Berlin A."/>
            <person name="Borenstein D."/>
            <person name="Chen Z."/>
            <person name="Engels R."/>
            <person name="Freedman E."/>
            <person name="Gellesch M."/>
            <person name="Goldberg J."/>
            <person name="Griggs A."/>
            <person name="Gujja S."/>
            <person name="Heiman D."/>
            <person name="Hepburn T."/>
            <person name="Howarth C."/>
            <person name="Jen D."/>
            <person name="Larson L."/>
            <person name="Lewis B."/>
            <person name="Mehta T."/>
            <person name="Park D."/>
            <person name="Pearson M."/>
            <person name="Roberts A."/>
            <person name="Saif S."/>
            <person name="Shenoy N."/>
            <person name="Sisk P."/>
            <person name="Stolte C."/>
            <person name="Sykes S."/>
            <person name="Walk T."/>
            <person name="White J."/>
            <person name="Yandava C."/>
            <person name="Burger G."/>
            <person name="Gray M.W."/>
            <person name="Holland P.W.H."/>
            <person name="King N."/>
            <person name="Lang F.B.F."/>
            <person name="Roger A.J."/>
            <person name="Ruiz-Trillo I."/>
            <person name="Lander E."/>
            <person name="Nusbaum C."/>
        </authorList>
    </citation>
    <scope>NUCLEOTIDE SEQUENCE [LARGE SCALE GENOMIC DNA]</scope>
    <source>
        <strain evidence="6">ATCC 38327</strain>
    </source>
</reference>
<dbReference type="InterPro" id="IPR025712">
    <property type="entry name" value="Nup54_alpha-helical_dom"/>
</dbReference>